<reference evidence="3" key="1">
    <citation type="submission" date="2023-10" db="EMBL/GenBank/DDBJ databases">
        <authorList>
            <person name="Chen Y."/>
            <person name="Shah S."/>
            <person name="Dougan E. K."/>
            <person name="Thang M."/>
            <person name="Chan C."/>
        </authorList>
    </citation>
    <scope>NUCLEOTIDE SEQUENCE [LARGE SCALE GENOMIC DNA]</scope>
</reference>
<name>A0ABN9T1C4_9DINO</name>
<keyword evidence="2" id="KW-0812">Transmembrane</keyword>
<comment type="caution">
    <text evidence="3">The sequence shown here is derived from an EMBL/GenBank/DDBJ whole genome shotgun (WGS) entry which is preliminary data.</text>
</comment>
<keyword evidence="4" id="KW-1185">Reference proteome</keyword>
<evidence type="ECO:0000313" key="4">
    <source>
        <dbReference type="Proteomes" id="UP001189429"/>
    </source>
</evidence>
<accession>A0ABN9T1C4</accession>
<evidence type="ECO:0000256" key="1">
    <source>
        <dbReference type="SAM" id="MobiDB-lite"/>
    </source>
</evidence>
<sequence length="232" mass="26204">KPHVHNFDDKRTGIEVQVLKERMTASATGWYWVSSERQFADGFTKLSARQLLADRLRTGTISLKFDENFQAAKKNTVKDRQEEAKSSEVEIYDARATAVMELEWTMSPQVVIRISLGTFIKGIITTILMIVGLFAVCYMTYNKWSEKATNATHPEPSPEQAEGKTKHKREQKVKISNIKWNVGVQGPVHYSSVGQTDGVYGRHVHATQGFSRGWEVTKEMVEPRAGLKGQSE</sequence>
<evidence type="ECO:0000256" key="2">
    <source>
        <dbReference type="SAM" id="Phobius"/>
    </source>
</evidence>
<organism evidence="3 4">
    <name type="scientific">Prorocentrum cordatum</name>
    <dbReference type="NCBI Taxonomy" id="2364126"/>
    <lineage>
        <taxon>Eukaryota</taxon>
        <taxon>Sar</taxon>
        <taxon>Alveolata</taxon>
        <taxon>Dinophyceae</taxon>
        <taxon>Prorocentrales</taxon>
        <taxon>Prorocentraceae</taxon>
        <taxon>Prorocentrum</taxon>
    </lineage>
</organism>
<proteinExistence type="predicted"/>
<keyword evidence="2" id="KW-0472">Membrane</keyword>
<evidence type="ECO:0000313" key="3">
    <source>
        <dbReference type="EMBL" id="CAK0838357.1"/>
    </source>
</evidence>
<feature type="transmembrane region" description="Helical" evidence="2">
    <location>
        <begin position="119"/>
        <end position="141"/>
    </location>
</feature>
<feature type="region of interest" description="Disordered" evidence="1">
    <location>
        <begin position="148"/>
        <end position="171"/>
    </location>
</feature>
<feature type="non-terminal residue" evidence="3">
    <location>
        <position position="1"/>
    </location>
</feature>
<dbReference type="EMBL" id="CAUYUJ010014216">
    <property type="protein sequence ID" value="CAK0838357.1"/>
    <property type="molecule type" value="Genomic_DNA"/>
</dbReference>
<gene>
    <name evidence="3" type="ORF">PCOR1329_LOCUS34324</name>
</gene>
<keyword evidence="2" id="KW-1133">Transmembrane helix</keyword>
<protein>
    <recommendedName>
        <fullName evidence="5">Transmembrane 9 superfamily member</fullName>
    </recommendedName>
</protein>
<dbReference type="Proteomes" id="UP001189429">
    <property type="component" value="Unassembled WGS sequence"/>
</dbReference>
<evidence type="ECO:0008006" key="5">
    <source>
        <dbReference type="Google" id="ProtNLM"/>
    </source>
</evidence>